<dbReference type="GO" id="GO:0006355">
    <property type="term" value="P:regulation of DNA-templated transcription"/>
    <property type="evidence" value="ECO:0007669"/>
    <property type="project" value="InterPro"/>
</dbReference>
<sequence length="408" mass="42629">MAEAADHHPLAAAASSSAGDDDEGTDTDASNSDLANHRDPPPLTDATSAPPPDAATATATAPEPTGAVPPPPQAQGAGAGSAEDSRRLFQRLWTDEEELLILRGFLDFTARRGTTFASHQYDTGPFYEEIRRRLSFDFTKSQLIEKLRRLKKKYRVCAARVAAQGAAFAFRSAHEGAIYDVARHIWRPAFRRGEGAAAAGDVSDEDDINPAAAALPNAMENGGGGGGSASAPTPRGRGGRRVRRRTAQELEAPALPSTSALMLNDVVQEPLVVSVVNLAPAFAPPHPAQVPIVSPVAATPSSMPANGGGGTEEVVRTVLTPLLREFISSVAIAGQAGLGLGFGMGFGGIGGFDILGPGSGAAGPNPGMPGDEKWKQQQILELEVYLKRIELVREHVTAALQELRSSEG</sequence>
<feature type="domain" description="Glabrous enhancer-binding protein-like DBD" evidence="3">
    <location>
        <begin position="89"/>
        <end position="186"/>
    </location>
</feature>
<evidence type="ECO:0000256" key="1">
    <source>
        <dbReference type="ARBA" id="ARBA00010820"/>
    </source>
</evidence>
<gene>
    <name evidence="4" type="ORF">PVAP13_5NG156300</name>
</gene>
<dbReference type="Proteomes" id="UP000823388">
    <property type="component" value="Chromosome 5N"/>
</dbReference>
<comment type="similarity">
    <text evidence="1">Belongs to the GeBP family.</text>
</comment>
<dbReference type="OrthoDB" id="669440at2759"/>
<dbReference type="InterPro" id="IPR053932">
    <property type="entry name" value="GeBP-like_DBD"/>
</dbReference>
<protein>
    <recommendedName>
        <fullName evidence="3">Glabrous enhancer-binding protein-like DBD domain-containing protein</fullName>
    </recommendedName>
</protein>
<feature type="compositionally biased region" description="Low complexity" evidence="2">
    <location>
        <begin position="44"/>
        <end position="66"/>
    </location>
</feature>
<proteinExistence type="inferred from homology"/>
<keyword evidence="5" id="KW-1185">Reference proteome</keyword>
<dbReference type="Pfam" id="PF04504">
    <property type="entry name" value="GeBP-like_DBD"/>
    <property type="match status" value="1"/>
</dbReference>
<dbReference type="GO" id="GO:0005634">
    <property type="term" value="C:nucleus"/>
    <property type="evidence" value="ECO:0007669"/>
    <property type="project" value="TreeGrafter"/>
</dbReference>
<evidence type="ECO:0000313" key="4">
    <source>
        <dbReference type="EMBL" id="KAG2587651.1"/>
    </source>
</evidence>
<dbReference type="AlphaFoldDB" id="A0A8T0RMZ3"/>
<dbReference type="PANTHER" id="PTHR31662:SF1">
    <property type="entry name" value="OS01G0249900 PROTEIN"/>
    <property type="match status" value="1"/>
</dbReference>
<feature type="region of interest" description="Disordered" evidence="2">
    <location>
        <begin position="215"/>
        <end position="243"/>
    </location>
</feature>
<organism evidence="4 5">
    <name type="scientific">Panicum virgatum</name>
    <name type="common">Blackwell switchgrass</name>
    <dbReference type="NCBI Taxonomy" id="38727"/>
    <lineage>
        <taxon>Eukaryota</taxon>
        <taxon>Viridiplantae</taxon>
        <taxon>Streptophyta</taxon>
        <taxon>Embryophyta</taxon>
        <taxon>Tracheophyta</taxon>
        <taxon>Spermatophyta</taxon>
        <taxon>Magnoliopsida</taxon>
        <taxon>Liliopsida</taxon>
        <taxon>Poales</taxon>
        <taxon>Poaceae</taxon>
        <taxon>PACMAD clade</taxon>
        <taxon>Panicoideae</taxon>
        <taxon>Panicodae</taxon>
        <taxon>Paniceae</taxon>
        <taxon>Panicinae</taxon>
        <taxon>Panicum</taxon>
        <taxon>Panicum sect. Hiantes</taxon>
    </lineage>
</organism>
<reference evidence="4" key="1">
    <citation type="submission" date="2020-05" db="EMBL/GenBank/DDBJ databases">
        <title>WGS assembly of Panicum virgatum.</title>
        <authorList>
            <person name="Lovell J.T."/>
            <person name="Jenkins J."/>
            <person name="Shu S."/>
            <person name="Juenger T.E."/>
            <person name="Schmutz J."/>
        </authorList>
    </citation>
    <scope>NUCLEOTIDE SEQUENCE</scope>
    <source>
        <strain evidence="4">AP13</strain>
    </source>
</reference>
<dbReference type="InterPro" id="IPR007592">
    <property type="entry name" value="GEBP"/>
</dbReference>
<name>A0A8T0RMZ3_PANVG</name>
<dbReference type="PANTHER" id="PTHR31662">
    <property type="entry name" value="BNAANNG10740D PROTEIN-RELATED"/>
    <property type="match status" value="1"/>
</dbReference>
<evidence type="ECO:0000259" key="3">
    <source>
        <dbReference type="Pfam" id="PF04504"/>
    </source>
</evidence>
<comment type="caution">
    <text evidence="4">The sequence shown here is derived from an EMBL/GenBank/DDBJ whole genome shotgun (WGS) entry which is preliminary data.</text>
</comment>
<evidence type="ECO:0000256" key="2">
    <source>
        <dbReference type="SAM" id="MobiDB-lite"/>
    </source>
</evidence>
<accession>A0A8T0RMZ3</accession>
<feature type="region of interest" description="Disordered" evidence="2">
    <location>
        <begin position="1"/>
        <end position="83"/>
    </location>
</feature>
<evidence type="ECO:0000313" key="5">
    <source>
        <dbReference type="Proteomes" id="UP000823388"/>
    </source>
</evidence>
<dbReference type="EMBL" id="CM029046">
    <property type="protein sequence ID" value="KAG2587651.1"/>
    <property type="molecule type" value="Genomic_DNA"/>
</dbReference>